<gene>
    <name evidence="1" type="primary">rpl2</name>
</gene>
<keyword evidence="1" id="KW-0687">Ribonucleoprotein</keyword>
<protein>
    <submittedName>
        <fullName evidence="1">Ribosomal protein L2</fullName>
    </submittedName>
</protein>
<keyword evidence="1" id="KW-0689">Ribosomal protein</keyword>
<geneLocation type="mitochondrion" evidence="1"/>
<evidence type="ECO:0000313" key="1">
    <source>
        <dbReference type="EMBL" id="BBB45887.1"/>
    </source>
</evidence>
<sequence length="70" mass="7928">MRIIFKIENSTNVPSSIWVIFNLFDNSLSKLSIKINFSVQFFVTSTFLKGGDSALIISTASIFFEMCVRL</sequence>
<accession>A0A2Z5W7Z1</accession>
<proteinExistence type="predicted"/>
<dbReference type="EMBL" id="LC228566">
    <property type="protein sequence ID" value="BBB45887.1"/>
    <property type="molecule type" value="Genomic_DNA"/>
</dbReference>
<dbReference type="AlphaFoldDB" id="A0A2Z5W7Z1"/>
<keyword evidence="1" id="KW-0496">Mitochondrion</keyword>
<dbReference type="GO" id="GO:0005840">
    <property type="term" value="C:ribosome"/>
    <property type="evidence" value="ECO:0007669"/>
    <property type="project" value="UniProtKB-KW"/>
</dbReference>
<name>A0A2Z5W7Z1_HETAK</name>
<organism evidence="1">
    <name type="scientific">Heterosigma akashiwo</name>
    <name type="common">Chromophytic alga</name>
    <name type="synonym">Heterosigma carterae</name>
    <dbReference type="NCBI Taxonomy" id="2829"/>
    <lineage>
        <taxon>Eukaryota</taxon>
        <taxon>Sar</taxon>
        <taxon>Stramenopiles</taxon>
        <taxon>Ochrophyta</taxon>
        <taxon>Raphidophyceae</taxon>
        <taxon>Chattonellales</taxon>
        <taxon>Chattonellaceae</taxon>
        <taxon>Heterosigma</taxon>
    </lineage>
</organism>
<reference evidence="1" key="1">
    <citation type="submission" date="2017-03" db="EMBL/GenBank/DDBJ databases">
        <title>Heterosigma akashiwo mitochondrial genome sequence.</title>
        <authorList>
            <person name="Ueki S."/>
        </authorList>
    </citation>
    <scope>NUCLEOTIDE SEQUENCE</scope>
    <source>
        <strain evidence="1">CCAP934-4</strain>
    </source>
</reference>